<dbReference type="SUPFAM" id="SSF52777">
    <property type="entry name" value="CoA-dependent acyltransferases"/>
    <property type="match status" value="1"/>
</dbReference>
<proteinExistence type="inferred from homology"/>
<dbReference type="EC" id="2.3.1.-" evidence="6"/>
<evidence type="ECO:0000256" key="2">
    <source>
        <dbReference type="ARBA" id="ARBA00007317"/>
    </source>
</evidence>
<dbReference type="CDD" id="cd06849">
    <property type="entry name" value="lipoyl_domain"/>
    <property type="match status" value="1"/>
</dbReference>
<evidence type="ECO:0000313" key="10">
    <source>
        <dbReference type="Proteomes" id="UP001055200"/>
    </source>
</evidence>
<dbReference type="Pfam" id="PF02817">
    <property type="entry name" value="E3_binding"/>
    <property type="match status" value="1"/>
</dbReference>
<sequence>MSPTAERVESFLVPDLGEGLLEVTIGDWHVGVGDDVELNAPLCTVETAKAEVEIPSPYRGRIVEIRGAPGDVLDVGSLLARIAVTGGADDAARHDAPQGRTAAPRPPVLVGYGTDDGLDTSRRPAPPRRPRAQPAARKLAAELGVDLTTVAPGPAGVITTEAVRDAADVGDSDGELLALDAVEATMAERMTIAHNQIPDASATVQVDGTRLLQVRDRIGDPEITAFTLTLRLTALALTRHRRLNATWSPGSAGPRVRCHRGVHLGFAAATPRGLVVPVVRDAGHRSTRELAAEVTRLTDGARRATLSPAELRGSTFTVSNFGALDLDEGTPIINPPEAAILGMGSLKPRPAVRDDTLVIAPQMTLTCVFDHRILDGAQVAAFLTEVRDLIEAPATALADL</sequence>
<keyword evidence="5 6" id="KW-0012">Acyltransferase</keyword>
<dbReference type="InterPro" id="IPR000089">
    <property type="entry name" value="Biotin_lipoyl"/>
</dbReference>
<keyword evidence="3 6" id="KW-0808">Transferase</keyword>
<accession>A0ABY3U7R5</accession>
<dbReference type="PANTHER" id="PTHR43178:SF5">
    <property type="entry name" value="LIPOAMIDE ACYLTRANSFERASE COMPONENT OF BRANCHED-CHAIN ALPHA-KETO ACID DEHYDROGENASE COMPLEX, MITOCHONDRIAL"/>
    <property type="match status" value="1"/>
</dbReference>
<comment type="similarity">
    <text evidence="2 6">Belongs to the 2-oxoacid dehydrogenase family.</text>
</comment>
<evidence type="ECO:0000256" key="1">
    <source>
        <dbReference type="ARBA" id="ARBA00001938"/>
    </source>
</evidence>
<reference evidence="9" key="1">
    <citation type="submission" date="2022-08" db="EMBL/GenBank/DDBJ databases">
        <title>Complete genome sequence of 14 non-tuberculosis mycobacteria type-strains.</title>
        <authorList>
            <person name="Igarashi Y."/>
            <person name="Osugi A."/>
            <person name="Mitarai S."/>
        </authorList>
    </citation>
    <scope>NUCLEOTIDE SEQUENCE</scope>
    <source>
        <strain evidence="9">DSM 45575</strain>
    </source>
</reference>
<organism evidence="9 10">
    <name type="scientific">Mycolicibacillus parakoreensis</name>
    <dbReference type="NCBI Taxonomy" id="1069221"/>
    <lineage>
        <taxon>Bacteria</taxon>
        <taxon>Bacillati</taxon>
        <taxon>Actinomycetota</taxon>
        <taxon>Actinomycetes</taxon>
        <taxon>Mycobacteriales</taxon>
        <taxon>Mycobacteriaceae</taxon>
        <taxon>Mycolicibacillus</taxon>
    </lineage>
</organism>
<evidence type="ECO:0000256" key="3">
    <source>
        <dbReference type="ARBA" id="ARBA00022679"/>
    </source>
</evidence>
<dbReference type="Gene3D" id="2.40.50.100">
    <property type="match status" value="1"/>
</dbReference>
<dbReference type="InterPro" id="IPR050743">
    <property type="entry name" value="2-oxoacid_DH_E2_comp"/>
</dbReference>
<dbReference type="InterPro" id="IPR011053">
    <property type="entry name" value="Single_hybrid_motif"/>
</dbReference>
<evidence type="ECO:0000256" key="5">
    <source>
        <dbReference type="ARBA" id="ARBA00023315"/>
    </source>
</evidence>
<name>A0ABY3U7R5_9MYCO</name>
<dbReference type="RefSeq" id="WP_240172035.1">
    <property type="nucleotide sequence ID" value="NZ_CP092365.1"/>
</dbReference>
<protein>
    <recommendedName>
        <fullName evidence="6">Dihydrolipoamide acetyltransferase component of pyruvate dehydrogenase complex</fullName>
        <ecNumber evidence="6">2.3.1.-</ecNumber>
    </recommendedName>
</protein>
<dbReference type="InterPro" id="IPR036625">
    <property type="entry name" value="E3-bd_dom_sf"/>
</dbReference>
<evidence type="ECO:0000313" key="9">
    <source>
        <dbReference type="EMBL" id="ULN53791.1"/>
    </source>
</evidence>
<feature type="region of interest" description="Disordered" evidence="7">
    <location>
        <begin position="89"/>
        <end position="134"/>
    </location>
</feature>
<dbReference type="Pfam" id="PF00364">
    <property type="entry name" value="Biotin_lipoyl"/>
    <property type="match status" value="1"/>
</dbReference>
<dbReference type="EMBL" id="CP092365">
    <property type="protein sequence ID" value="ULN53791.1"/>
    <property type="molecule type" value="Genomic_DNA"/>
</dbReference>
<dbReference type="InterPro" id="IPR001078">
    <property type="entry name" value="2-oxoacid_DH_actylTfrase"/>
</dbReference>
<dbReference type="Gene3D" id="3.30.559.10">
    <property type="entry name" value="Chloramphenicol acetyltransferase-like domain"/>
    <property type="match status" value="1"/>
</dbReference>
<dbReference type="SUPFAM" id="SSF47005">
    <property type="entry name" value="Peripheral subunit-binding domain of 2-oxo acid dehydrogenase complex"/>
    <property type="match status" value="1"/>
</dbReference>
<evidence type="ECO:0000256" key="7">
    <source>
        <dbReference type="SAM" id="MobiDB-lite"/>
    </source>
</evidence>
<dbReference type="InterPro" id="IPR023213">
    <property type="entry name" value="CAT-like_dom_sf"/>
</dbReference>
<evidence type="ECO:0000259" key="8">
    <source>
        <dbReference type="PROSITE" id="PS50968"/>
    </source>
</evidence>
<keyword evidence="4 6" id="KW-0450">Lipoyl</keyword>
<dbReference type="Proteomes" id="UP001055200">
    <property type="component" value="Chromosome"/>
</dbReference>
<evidence type="ECO:0000256" key="6">
    <source>
        <dbReference type="RuleBase" id="RU003423"/>
    </source>
</evidence>
<gene>
    <name evidence="9" type="ORF">MIU77_05685</name>
</gene>
<comment type="cofactor">
    <cofactor evidence="1 6">
        <name>(R)-lipoate</name>
        <dbReference type="ChEBI" id="CHEBI:83088"/>
    </cofactor>
</comment>
<keyword evidence="10" id="KW-1185">Reference proteome</keyword>
<dbReference type="Pfam" id="PF00198">
    <property type="entry name" value="2-oxoacid_dh"/>
    <property type="match status" value="1"/>
</dbReference>
<dbReference type="PANTHER" id="PTHR43178">
    <property type="entry name" value="DIHYDROLIPOAMIDE ACETYLTRANSFERASE COMPONENT OF PYRUVATE DEHYDROGENASE COMPLEX"/>
    <property type="match status" value="1"/>
</dbReference>
<dbReference type="PROSITE" id="PS50968">
    <property type="entry name" value="BIOTINYL_LIPOYL"/>
    <property type="match status" value="1"/>
</dbReference>
<dbReference type="SUPFAM" id="SSF51230">
    <property type="entry name" value="Single hybrid motif"/>
    <property type="match status" value="1"/>
</dbReference>
<feature type="domain" description="Lipoyl-binding" evidence="8">
    <location>
        <begin position="8"/>
        <end position="83"/>
    </location>
</feature>
<evidence type="ECO:0000256" key="4">
    <source>
        <dbReference type="ARBA" id="ARBA00022823"/>
    </source>
</evidence>
<dbReference type="InterPro" id="IPR004167">
    <property type="entry name" value="PSBD"/>
</dbReference>
<dbReference type="Gene3D" id="4.10.320.10">
    <property type="entry name" value="E3-binding domain"/>
    <property type="match status" value="1"/>
</dbReference>